<comment type="caution">
    <text evidence="2">The sequence shown here is derived from an EMBL/GenBank/DDBJ whole genome shotgun (WGS) entry which is preliminary data.</text>
</comment>
<keyword evidence="1" id="KW-0472">Membrane</keyword>
<feature type="transmembrane region" description="Helical" evidence="1">
    <location>
        <begin position="69"/>
        <end position="93"/>
    </location>
</feature>
<keyword evidence="1" id="KW-1133">Transmembrane helix</keyword>
<evidence type="ECO:0008006" key="4">
    <source>
        <dbReference type="Google" id="ProtNLM"/>
    </source>
</evidence>
<dbReference type="PANTHER" id="PTHR34980">
    <property type="entry name" value="INNER MEMBRANE PROTEIN-RELATED-RELATED"/>
    <property type="match status" value="1"/>
</dbReference>
<dbReference type="AlphaFoldDB" id="A0A1G2CUN8"/>
<accession>A0A1G2CUN8</accession>
<evidence type="ECO:0000313" key="2">
    <source>
        <dbReference type="EMBL" id="OGZ05099.1"/>
    </source>
</evidence>
<organism evidence="2 3">
    <name type="scientific">Candidatus Lloydbacteria bacterium RIFCSPHIGHO2_01_FULL_49_22</name>
    <dbReference type="NCBI Taxonomy" id="1798658"/>
    <lineage>
        <taxon>Bacteria</taxon>
        <taxon>Candidatus Lloydiibacteriota</taxon>
    </lineage>
</organism>
<feature type="transmembrane region" description="Helical" evidence="1">
    <location>
        <begin position="138"/>
        <end position="157"/>
    </location>
</feature>
<name>A0A1G2CUN8_9BACT</name>
<gene>
    <name evidence="2" type="ORF">A2845_02135</name>
</gene>
<dbReference type="Pfam" id="PF05656">
    <property type="entry name" value="DUF805"/>
    <property type="match status" value="1"/>
</dbReference>
<evidence type="ECO:0000313" key="3">
    <source>
        <dbReference type="Proteomes" id="UP000177122"/>
    </source>
</evidence>
<dbReference type="InterPro" id="IPR008523">
    <property type="entry name" value="DUF805"/>
</dbReference>
<dbReference type="PANTHER" id="PTHR34980:SF3">
    <property type="entry name" value="BLR8105 PROTEIN"/>
    <property type="match status" value="1"/>
</dbReference>
<protein>
    <recommendedName>
        <fullName evidence="4">DUF805 domain-containing protein</fullName>
    </recommendedName>
</protein>
<evidence type="ECO:0000256" key="1">
    <source>
        <dbReference type="SAM" id="Phobius"/>
    </source>
</evidence>
<feature type="transmembrane region" description="Helical" evidence="1">
    <location>
        <begin position="105"/>
        <end position="126"/>
    </location>
</feature>
<dbReference type="Proteomes" id="UP000177122">
    <property type="component" value="Unassembled WGS sequence"/>
</dbReference>
<proteinExistence type="predicted"/>
<dbReference type="GO" id="GO:0005886">
    <property type="term" value="C:plasma membrane"/>
    <property type="evidence" value="ECO:0007669"/>
    <property type="project" value="TreeGrafter"/>
</dbReference>
<dbReference type="EMBL" id="MHLI01000015">
    <property type="protein sequence ID" value="OGZ05099.1"/>
    <property type="molecule type" value="Genomic_DNA"/>
</dbReference>
<sequence length="183" mass="20101">MINETLLTYVTAERARGVADDAIRSALQAQGWKPEDVAVVLGGVGAITGAPRELSFANLFQGRLSRWQYFLTSILLSLSILAVLFVSGLVLSLSLGTTTHSTGPVMFFVFILSYAIAIPLSISLVVRRAHDLNWSGWYALFFLIPFVNAVFALLFLFKKGTDGPNEYGIPQVDRSFVNTLINR</sequence>
<reference evidence="2 3" key="1">
    <citation type="journal article" date="2016" name="Nat. Commun.">
        <title>Thousands of microbial genomes shed light on interconnected biogeochemical processes in an aquifer system.</title>
        <authorList>
            <person name="Anantharaman K."/>
            <person name="Brown C.T."/>
            <person name="Hug L.A."/>
            <person name="Sharon I."/>
            <person name="Castelle C.J."/>
            <person name="Probst A.J."/>
            <person name="Thomas B.C."/>
            <person name="Singh A."/>
            <person name="Wilkins M.J."/>
            <person name="Karaoz U."/>
            <person name="Brodie E.L."/>
            <person name="Williams K.H."/>
            <person name="Hubbard S.S."/>
            <person name="Banfield J.F."/>
        </authorList>
    </citation>
    <scope>NUCLEOTIDE SEQUENCE [LARGE SCALE GENOMIC DNA]</scope>
</reference>
<keyword evidence="1" id="KW-0812">Transmembrane</keyword>